<feature type="compositionally biased region" description="Low complexity" evidence="1">
    <location>
        <begin position="1"/>
        <end position="14"/>
    </location>
</feature>
<proteinExistence type="predicted"/>
<gene>
    <name evidence="2" type="ORF">CSOJ01_03401</name>
</gene>
<dbReference type="AlphaFoldDB" id="A0A8H6JN22"/>
<comment type="caution">
    <text evidence="2">The sequence shown here is derived from an EMBL/GenBank/DDBJ whole genome shotgun (WGS) entry which is preliminary data.</text>
</comment>
<accession>A0A8H6JN22</accession>
<evidence type="ECO:0000313" key="3">
    <source>
        <dbReference type="Proteomes" id="UP000652219"/>
    </source>
</evidence>
<feature type="compositionally biased region" description="Basic and acidic residues" evidence="1">
    <location>
        <begin position="19"/>
        <end position="35"/>
    </location>
</feature>
<feature type="region of interest" description="Disordered" evidence="1">
    <location>
        <begin position="1"/>
        <end position="70"/>
    </location>
</feature>
<evidence type="ECO:0000256" key="1">
    <source>
        <dbReference type="SAM" id="MobiDB-lite"/>
    </source>
</evidence>
<dbReference type="EMBL" id="WIGN01000033">
    <property type="protein sequence ID" value="KAF6815721.1"/>
    <property type="molecule type" value="Genomic_DNA"/>
</dbReference>
<evidence type="ECO:0000313" key="2">
    <source>
        <dbReference type="EMBL" id="KAF6815721.1"/>
    </source>
</evidence>
<protein>
    <submittedName>
        <fullName evidence="2">Uncharacterized protein</fullName>
    </submittedName>
</protein>
<sequence length="87" mass="9484">MAGAMMASTGAAQMPRLASRVENDAARDKDKDKNQDQGQGQGRSEQTYHLEAPKTRRSITECYGGKRRGTSAGLDVELLSRCPLNRS</sequence>
<keyword evidence="3" id="KW-1185">Reference proteome</keyword>
<name>A0A8H6JN22_9PEZI</name>
<reference evidence="2 3" key="1">
    <citation type="journal article" date="2020" name="Phytopathology">
        <title>Genome Sequence Resources of Colletotrichum truncatum, C. plurivorum, C. musicola, and C. sojae: Four Species Pathogenic to Soybean (Glycine max).</title>
        <authorList>
            <person name="Rogerio F."/>
            <person name="Boufleur T.R."/>
            <person name="Ciampi-Guillardi M."/>
            <person name="Sukno S.A."/>
            <person name="Thon M.R."/>
            <person name="Massola Junior N.S."/>
            <person name="Baroncelli R."/>
        </authorList>
    </citation>
    <scope>NUCLEOTIDE SEQUENCE [LARGE SCALE GENOMIC DNA]</scope>
    <source>
        <strain evidence="2 3">LFN0009</strain>
    </source>
</reference>
<organism evidence="2 3">
    <name type="scientific">Colletotrichum sojae</name>
    <dbReference type="NCBI Taxonomy" id="2175907"/>
    <lineage>
        <taxon>Eukaryota</taxon>
        <taxon>Fungi</taxon>
        <taxon>Dikarya</taxon>
        <taxon>Ascomycota</taxon>
        <taxon>Pezizomycotina</taxon>
        <taxon>Sordariomycetes</taxon>
        <taxon>Hypocreomycetidae</taxon>
        <taxon>Glomerellales</taxon>
        <taxon>Glomerellaceae</taxon>
        <taxon>Colletotrichum</taxon>
        <taxon>Colletotrichum orchidearum species complex</taxon>
    </lineage>
</organism>
<dbReference type="Proteomes" id="UP000652219">
    <property type="component" value="Unassembled WGS sequence"/>
</dbReference>